<comment type="caution">
    <text evidence="4">The sequence shown here is derived from an EMBL/GenBank/DDBJ whole genome shotgun (WGS) entry which is preliminary data.</text>
</comment>
<dbReference type="Pfam" id="PF05043">
    <property type="entry name" value="Mga"/>
    <property type="match status" value="1"/>
</dbReference>
<evidence type="ECO:0000313" key="4">
    <source>
        <dbReference type="EMBL" id="MEO1782219.1"/>
    </source>
</evidence>
<reference evidence="5" key="1">
    <citation type="submission" date="2016-06" db="EMBL/GenBank/DDBJ databases">
        <title>Four novel species of enterococci isolated from chicken manure.</title>
        <authorList>
            <person name="Van Tyne D."/>
        </authorList>
    </citation>
    <scope>NUCLEOTIDE SEQUENCE [LARGE SCALE GENOMIC DNA]</scope>
    <source>
        <strain evidence="5">JM9A</strain>
    </source>
</reference>
<sequence length="500" mass="58852">MELLSILPKKTQRLYAIMSYLYFQGPTVDEQKMAQKIGTTLGQLTLDLQELTLLFPEIKFSPDKAKNQQKITSPLGFDSISSRLIAGTMEVRLLPLLLFEKHDTQTQLADALYISTSNCNRLIFKLETFFRVQNIKIKTRPMRLEGDELAIRNFYCHFLREIRPSQESSFLSMEQEVAMERFLYDYFRHNQAEESYGLRNRLFRSLLVAYIRQKSQHFLKQEHWQHPYLKDPQVTHPYQVAHLTSQLKLNDPQGMRLPDLMWLTYGNFQLVNQGHLASVLAKDCDLTNLSCFIENYLQDAATEFALQLPNSKKVAVYYRFLQDNLELRPQITPVVLAHRPIDSFLDKAQNYYPDSTQKITEFITDYCQKSEDKPSRTFEKRLLYLTLNELPETVFGPEELNILLMSNLDPSHTQKMKETLQTHFGRKAHFSTIPALFSEEEMMFDYFSKYDLIISTFTLAQHFDHYPLFLMEPFITFPDLERLHRKIQELIHQKRGTYPS</sequence>
<evidence type="ECO:0000256" key="2">
    <source>
        <dbReference type="ARBA" id="ARBA00023163"/>
    </source>
</evidence>
<keyword evidence="5" id="KW-1185">Reference proteome</keyword>
<accession>A0ABV0F2D8</accession>
<proteinExistence type="predicted"/>
<dbReference type="InterPro" id="IPR007737">
    <property type="entry name" value="Mga_HTH"/>
</dbReference>
<evidence type="ECO:0000313" key="5">
    <source>
        <dbReference type="Proteomes" id="UP001429357"/>
    </source>
</evidence>
<dbReference type="EMBL" id="MAEI02000001">
    <property type="protein sequence ID" value="MEO1782219.1"/>
    <property type="molecule type" value="Genomic_DNA"/>
</dbReference>
<dbReference type="PANTHER" id="PTHR30185:SF18">
    <property type="entry name" value="TRANSCRIPTIONAL REGULATOR MTLR"/>
    <property type="match status" value="1"/>
</dbReference>
<organism evidence="4 5">
    <name type="scientific">Enterococcus diestrammenae</name>
    <dbReference type="NCBI Taxonomy" id="1155073"/>
    <lineage>
        <taxon>Bacteria</taxon>
        <taxon>Bacillati</taxon>
        <taxon>Bacillota</taxon>
        <taxon>Bacilli</taxon>
        <taxon>Lactobacillales</taxon>
        <taxon>Enterococcaceae</taxon>
        <taxon>Enterococcus</taxon>
    </lineage>
</organism>
<evidence type="ECO:0000256" key="1">
    <source>
        <dbReference type="ARBA" id="ARBA00023015"/>
    </source>
</evidence>
<dbReference type="InterPro" id="IPR050661">
    <property type="entry name" value="BglG_antiterminators"/>
</dbReference>
<protein>
    <recommendedName>
        <fullName evidence="3">Mga helix-turn-helix domain-containing protein</fullName>
    </recommendedName>
</protein>
<dbReference type="Proteomes" id="UP001429357">
    <property type="component" value="Unassembled WGS sequence"/>
</dbReference>
<dbReference type="RefSeq" id="WP_161868736.1">
    <property type="nucleotide sequence ID" value="NZ_MAEI02000001.1"/>
</dbReference>
<keyword evidence="1" id="KW-0805">Transcription regulation</keyword>
<feature type="domain" description="Mga helix-turn-helix" evidence="3">
    <location>
        <begin position="79"/>
        <end position="158"/>
    </location>
</feature>
<reference evidence="4 5" key="2">
    <citation type="submission" date="2024-02" db="EMBL/GenBank/DDBJ databases">
        <title>The Genome Sequence of Enterococcus diestrammenae JM9A.</title>
        <authorList>
            <person name="Earl A."/>
            <person name="Manson A."/>
            <person name="Gilmore M."/>
            <person name="Sanders J."/>
            <person name="Shea T."/>
            <person name="Howe W."/>
            <person name="Livny J."/>
            <person name="Cuomo C."/>
            <person name="Neafsey D."/>
            <person name="Birren B."/>
        </authorList>
    </citation>
    <scope>NUCLEOTIDE SEQUENCE [LARGE SCALE GENOMIC DNA]</scope>
    <source>
        <strain evidence="4 5">JM9A</strain>
    </source>
</reference>
<name>A0ABV0F2D8_9ENTE</name>
<keyword evidence="2" id="KW-0804">Transcription</keyword>
<gene>
    <name evidence="4" type="ORF">BAU18_001812</name>
</gene>
<dbReference type="PANTHER" id="PTHR30185">
    <property type="entry name" value="CRYPTIC BETA-GLUCOSIDE BGL OPERON ANTITERMINATOR"/>
    <property type="match status" value="1"/>
</dbReference>
<evidence type="ECO:0000259" key="3">
    <source>
        <dbReference type="Pfam" id="PF05043"/>
    </source>
</evidence>